<sequence>MSNADDKWYYNLETKEVVQGKQIGWTDRMGPYDTREEAEHALQIAHERNEQADAYDEQDESWDS</sequence>
<dbReference type="EMBL" id="CP033896">
    <property type="protein sequence ID" value="AZA14007.1"/>
    <property type="molecule type" value="Genomic_DNA"/>
</dbReference>
<organism evidence="1 2">
    <name type="scientific">Corynebacterium choanae</name>
    <dbReference type="NCBI Taxonomy" id="1862358"/>
    <lineage>
        <taxon>Bacteria</taxon>
        <taxon>Bacillati</taxon>
        <taxon>Actinomycetota</taxon>
        <taxon>Actinomycetes</taxon>
        <taxon>Mycobacteriales</taxon>
        <taxon>Corynebacteriaceae</taxon>
        <taxon>Corynebacterium</taxon>
    </lineage>
</organism>
<evidence type="ECO:0008006" key="3">
    <source>
        <dbReference type="Google" id="ProtNLM"/>
    </source>
</evidence>
<protein>
    <recommendedName>
        <fullName evidence="3">SPOR domain-containing protein</fullName>
    </recommendedName>
</protein>
<gene>
    <name evidence="1" type="ORF">CCHOA_08075</name>
</gene>
<dbReference type="AlphaFoldDB" id="A0A3G6J7H5"/>
<proteinExistence type="predicted"/>
<dbReference type="RefSeq" id="WP_123928862.1">
    <property type="nucleotide sequence ID" value="NZ_CP033896.1"/>
</dbReference>
<name>A0A3G6J7H5_9CORY</name>
<dbReference type="OrthoDB" id="3268477at2"/>
<evidence type="ECO:0000313" key="1">
    <source>
        <dbReference type="EMBL" id="AZA14007.1"/>
    </source>
</evidence>
<dbReference type="Proteomes" id="UP000269019">
    <property type="component" value="Chromosome"/>
</dbReference>
<evidence type="ECO:0000313" key="2">
    <source>
        <dbReference type="Proteomes" id="UP000269019"/>
    </source>
</evidence>
<reference evidence="1 2" key="1">
    <citation type="submission" date="2018-11" db="EMBL/GenBank/DDBJ databases">
        <authorList>
            <person name="Kleinhagauer T."/>
            <person name="Glaeser S.P."/>
            <person name="Spergser J."/>
            <person name="Ruckert C."/>
            <person name="Kaempfer P."/>
            <person name="Busse H.-J."/>
        </authorList>
    </citation>
    <scope>NUCLEOTIDE SEQUENCE [LARGE SCALE GENOMIC DNA]</scope>
    <source>
        <strain evidence="1 2">200CH</strain>
    </source>
</reference>
<accession>A0A3G6J7H5</accession>
<dbReference type="KEGG" id="ccho:CCHOA_08075"/>
<keyword evidence="2" id="KW-1185">Reference proteome</keyword>